<organism evidence="1 2">
    <name type="scientific">Planctomicrobium piriforme</name>
    <dbReference type="NCBI Taxonomy" id="1576369"/>
    <lineage>
        <taxon>Bacteria</taxon>
        <taxon>Pseudomonadati</taxon>
        <taxon>Planctomycetota</taxon>
        <taxon>Planctomycetia</taxon>
        <taxon>Planctomycetales</taxon>
        <taxon>Planctomycetaceae</taxon>
        <taxon>Planctomicrobium</taxon>
    </lineage>
</organism>
<dbReference type="Pfam" id="PF03692">
    <property type="entry name" value="CxxCxxCC"/>
    <property type="match status" value="1"/>
</dbReference>
<dbReference type="EMBL" id="FOQD01000010">
    <property type="protein sequence ID" value="SFI59734.1"/>
    <property type="molecule type" value="Genomic_DNA"/>
</dbReference>
<protein>
    <submittedName>
        <fullName evidence="1">Lysine-N-methylase</fullName>
    </submittedName>
</protein>
<gene>
    <name evidence="1" type="ORF">SAMN05421753_110178</name>
</gene>
<keyword evidence="2" id="KW-1185">Reference proteome</keyword>
<dbReference type="RefSeq" id="WP_175517498.1">
    <property type="nucleotide sequence ID" value="NZ_FOQD01000010.1"/>
</dbReference>
<dbReference type="Proteomes" id="UP000199518">
    <property type="component" value="Unassembled WGS sequence"/>
</dbReference>
<evidence type="ECO:0000313" key="1">
    <source>
        <dbReference type="EMBL" id="SFI59734.1"/>
    </source>
</evidence>
<dbReference type="InterPro" id="IPR005358">
    <property type="entry name" value="Puta_zinc/iron-chelating_dom"/>
</dbReference>
<dbReference type="GO" id="GO:0008168">
    <property type="term" value="F:methyltransferase activity"/>
    <property type="evidence" value="ECO:0007669"/>
    <property type="project" value="UniProtKB-KW"/>
</dbReference>
<reference evidence="2" key="1">
    <citation type="submission" date="2016-10" db="EMBL/GenBank/DDBJ databases">
        <authorList>
            <person name="Varghese N."/>
            <person name="Submissions S."/>
        </authorList>
    </citation>
    <scope>NUCLEOTIDE SEQUENCE [LARGE SCALE GENOMIC DNA]</scope>
    <source>
        <strain evidence="2">DSM 26348</strain>
    </source>
</reference>
<accession>A0A1I3JHT2</accession>
<dbReference type="PANTHER" id="PTHR35866">
    <property type="entry name" value="PUTATIVE-RELATED"/>
    <property type="match status" value="1"/>
</dbReference>
<keyword evidence="1" id="KW-0808">Transferase</keyword>
<dbReference type="GO" id="GO:0032259">
    <property type="term" value="P:methylation"/>
    <property type="evidence" value="ECO:0007669"/>
    <property type="project" value="UniProtKB-KW"/>
</dbReference>
<evidence type="ECO:0000313" key="2">
    <source>
        <dbReference type="Proteomes" id="UP000199518"/>
    </source>
</evidence>
<name>A0A1I3JHT2_9PLAN</name>
<keyword evidence="1" id="KW-0489">Methyltransferase</keyword>
<dbReference type="AlphaFoldDB" id="A0A1I3JHT2"/>
<proteinExistence type="predicted"/>
<sequence>MPAVSLQLPLLQNWSCHNCGGCCRQHAISITEEERDRILAQNWTPESGIPAGQELIREERSWLGKPHLQLAHQPDGACVFLNEQGLCRIHAKYGEPAKPLACRIYPYAFHPSGKELTVSLRFSCPSVADNLGRPVAQQKKDLKELAAQVLPANYRGAEPPKLTNRIRLNWPDTQRVTAALDESFCDSTTPVALQLLRILFWLDLVGQAKFDIITGERLDELLGLLREASVAEVPEIPAERLPPSSISLSQFRLLAGQYARKDTEGTIDLSWRGRWRQMRYAMQLASGKETLPPLQPGLKPLPFTALDADFGPLPPESTEMLRRYYRVKIQGLHFCGAGYYHIPVIEGFQSLALVFPVVLWLARWLAASDSRTTWTHADLREALTLVDHQHGYSPILGMWGARRRVKNLVATGDLQKLIGRFA</sequence>
<dbReference type="PANTHER" id="PTHR35866:SF1">
    <property type="entry name" value="YKGJ FAMILY CYSTEINE CLUSTER PROTEIN"/>
    <property type="match status" value="1"/>
</dbReference>